<dbReference type="PANTHER" id="PTHR35152">
    <property type="entry name" value="DOMAIN SIGNALLING PROTEIN, PUTATIVE (AFU_ORTHOLOGUE AFUA_5G11310)-RELATED"/>
    <property type="match status" value="1"/>
</dbReference>
<keyword evidence="1" id="KW-0472">Membrane</keyword>
<keyword evidence="3" id="KW-0808">Transferase</keyword>
<dbReference type="Pfam" id="PF03707">
    <property type="entry name" value="MHYT"/>
    <property type="match status" value="2"/>
</dbReference>
<name>A0A0D0ME24_VARPD</name>
<evidence type="ECO:0000256" key="1">
    <source>
        <dbReference type="PROSITE-ProRule" id="PRU00244"/>
    </source>
</evidence>
<dbReference type="GO" id="GO:0016020">
    <property type="term" value="C:membrane"/>
    <property type="evidence" value="ECO:0007669"/>
    <property type="project" value="UniProtKB-UniRule"/>
</dbReference>
<feature type="transmembrane region" description="Helical" evidence="1">
    <location>
        <begin position="151"/>
        <end position="171"/>
    </location>
</feature>
<feature type="transmembrane region" description="Helical" evidence="1">
    <location>
        <begin position="117"/>
        <end position="139"/>
    </location>
</feature>
<dbReference type="OrthoDB" id="3763366at2"/>
<dbReference type="PANTHER" id="PTHR35152:SF1">
    <property type="entry name" value="DOMAIN SIGNALLING PROTEIN, PUTATIVE (AFU_ORTHOLOGUE AFUA_5G11310)-RELATED"/>
    <property type="match status" value="1"/>
</dbReference>
<sequence>MTPLVVGQLLSPEYSLGLVALSFLISFAGSLVALICAGRMVGADGRPNLAAVACAAVALGGIGIWSMHFIGMLAYRLPVAISYNMPLTIVSLVAAILISGIALYLAGGRRKFSKPGWLAGSLLAGLGVCVMHYMGMFAMNMRASMEFDTGTVALSVAIAITAAAAALWLAFNLRKLTHQIAAAAVMGLAVCTMHYVGMSAASMICTAVAPTDALAIGGNYMGLSVFGTAGAVLIFIFWVVTGSSLDAPAPTASHRARTS</sequence>
<evidence type="ECO:0000313" key="3">
    <source>
        <dbReference type="EMBL" id="KIQ29254.1"/>
    </source>
</evidence>
<dbReference type="AlphaFoldDB" id="A0A0D0ME24"/>
<accession>A0A0D0ME24</accession>
<proteinExistence type="predicted"/>
<keyword evidence="1" id="KW-1133">Transmembrane helix</keyword>
<organism evidence="3 4">
    <name type="scientific">Variovorax paradoxus</name>
    <dbReference type="NCBI Taxonomy" id="34073"/>
    <lineage>
        <taxon>Bacteria</taxon>
        <taxon>Pseudomonadati</taxon>
        <taxon>Pseudomonadota</taxon>
        <taxon>Betaproteobacteria</taxon>
        <taxon>Burkholderiales</taxon>
        <taxon>Comamonadaceae</taxon>
        <taxon>Variovorax</taxon>
    </lineage>
</organism>
<dbReference type="Proteomes" id="UP000032067">
    <property type="component" value="Unassembled WGS sequence"/>
</dbReference>
<dbReference type="InterPro" id="IPR005330">
    <property type="entry name" value="MHYT_dom"/>
</dbReference>
<feature type="transmembrane region" description="Helical" evidence="1">
    <location>
        <begin position="49"/>
        <end position="75"/>
    </location>
</feature>
<evidence type="ECO:0000259" key="2">
    <source>
        <dbReference type="PROSITE" id="PS50924"/>
    </source>
</evidence>
<feature type="transmembrane region" description="Helical" evidence="1">
    <location>
        <begin position="221"/>
        <end position="240"/>
    </location>
</feature>
<dbReference type="GO" id="GO:0016301">
    <property type="term" value="F:kinase activity"/>
    <property type="evidence" value="ECO:0007669"/>
    <property type="project" value="UniProtKB-KW"/>
</dbReference>
<comment type="caution">
    <text evidence="3">The sequence shown here is derived from an EMBL/GenBank/DDBJ whole genome shotgun (WGS) entry which is preliminary data.</text>
</comment>
<feature type="transmembrane region" description="Helical" evidence="1">
    <location>
        <begin position="14"/>
        <end position="37"/>
    </location>
</feature>
<reference evidence="3 4" key="1">
    <citation type="submission" date="2014-12" db="EMBL/GenBank/DDBJ databases">
        <title>16Stimator: statistical estimation of ribosomal gene copy numbers from draft genome assemblies.</title>
        <authorList>
            <person name="Perisin M.A."/>
            <person name="Vetter M."/>
            <person name="Gilbert J.A."/>
            <person name="Bergelson J."/>
        </authorList>
    </citation>
    <scope>NUCLEOTIDE SEQUENCE [LARGE SCALE GENOMIC DNA]</scope>
    <source>
        <strain evidence="3 4">MEDvA23</strain>
    </source>
</reference>
<dbReference type="RefSeq" id="WP_042580469.1">
    <property type="nucleotide sequence ID" value="NZ_JXQQ01000045.1"/>
</dbReference>
<keyword evidence="3" id="KW-0418">Kinase</keyword>
<feature type="domain" description="MHYT" evidence="2">
    <location>
        <begin position="14"/>
        <end position="204"/>
    </location>
</feature>
<feature type="transmembrane region" description="Helical" evidence="1">
    <location>
        <begin position="87"/>
        <end position="105"/>
    </location>
</feature>
<keyword evidence="1" id="KW-0812">Transmembrane</keyword>
<dbReference type="EMBL" id="JXQQ01000045">
    <property type="protein sequence ID" value="KIQ29254.1"/>
    <property type="molecule type" value="Genomic_DNA"/>
</dbReference>
<dbReference type="PROSITE" id="PS50924">
    <property type="entry name" value="MHYT"/>
    <property type="match status" value="1"/>
</dbReference>
<feature type="transmembrane region" description="Helical" evidence="1">
    <location>
        <begin position="183"/>
        <end position="209"/>
    </location>
</feature>
<protein>
    <submittedName>
        <fullName evidence="3">Histidine kinase</fullName>
    </submittedName>
</protein>
<evidence type="ECO:0000313" key="4">
    <source>
        <dbReference type="Proteomes" id="UP000032067"/>
    </source>
</evidence>
<gene>
    <name evidence="3" type="ORF">RT97_19545</name>
</gene>